<name>A0A6G9YU42_9NOCA</name>
<feature type="region of interest" description="Disordered" evidence="4">
    <location>
        <begin position="1"/>
        <end position="28"/>
    </location>
</feature>
<evidence type="ECO:0000256" key="1">
    <source>
        <dbReference type="ARBA" id="ARBA00001946"/>
    </source>
</evidence>
<comment type="cofactor">
    <cofactor evidence="1">
        <name>Mg(2+)</name>
        <dbReference type="ChEBI" id="CHEBI:18420"/>
    </cofactor>
</comment>
<keyword evidence="2" id="KW-0479">Metal-binding</keyword>
<keyword evidence="6" id="KW-1185">Reference proteome</keyword>
<evidence type="ECO:0000313" key="6">
    <source>
        <dbReference type="Proteomes" id="UP000503540"/>
    </source>
</evidence>
<dbReference type="AlphaFoldDB" id="A0A6G9YU42"/>
<keyword evidence="3" id="KW-0460">Magnesium</keyword>
<dbReference type="InterPro" id="IPR039480">
    <property type="entry name" value="C-C_Bond_Lyase-like"/>
</dbReference>
<dbReference type="EMBL" id="CP046172">
    <property type="protein sequence ID" value="QIS16734.1"/>
    <property type="molecule type" value="Genomic_DNA"/>
</dbReference>
<organism evidence="5 6">
    <name type="scientific">Nocardia arthritidis</name>
    <dbReference type="NCBI Taxonomy" id="228602"/>
    <lineage>
        <taxon>Bacteria</taxon>
        <taxon>Bacillati</taxon>
        <taxon>Actinomycetota</taxon>
        <taxon>Actinomycetes</taxon>
        <taxon>Mycobacteriales</taxon>
        <taxon>Nocardiaceae</taxon>
        <taxon>Nocardia</taxon>
    </lineage>
</organism>
<dbReference type="Proteomes" id="UP000503540">
    <property type="component" value="Chromosome"/>
</dbReference>
<evidence type="ECO:0000313" key="5">
    <source>
        <dbReference type="EMBL" id="QIS16734.1"/>
    </source>
</evidence>
<dbReference type="Pfam" id="PF15617">
    <property type="entry name" value="C-C_Bond_Lyase"/>
    <property type="match status" value="1"/>
</dbReference>
<evidence type="ECO:0000256" key="3">
    <source>
        <dbReference type="ARBA" id="ARBA00022842"/>
    </source>
</evidence>
<evidence type="ECO:0000256" key="4">
    <source>
        <dbReference type="SAM" id="MobiDB-lite"/>
    </source>
</evidence>
<dbReference type="PANTHER" id="PTHR32308:SF10">
    <property type="entry name" value="CITRATE LYASE SUBUNIT BETA"/>
    <property type="match status" value="1"/>
</dbReference>
<evidence type="ECO:0000256" key="2">
    <source>
        <dbReference type="ARBA" id="ARBA00022723"/>
    </source>
</evidence>
<sequence length="430" mass="47613">MPSPNSSRALSTESESKQDHEKYESQPVTAGFAVRPTVSLRKRFPLRHFQQVEGPRLRELFYRQPEPFGGSADRELLAVALGATLYAPATRPDLVRTIQRRAAQGVCSMVIDLEDAVADDELELAEHLAVETLNVLAGGVDPNPLLFVRVRDAASVVEIAGQLGAGARVLTGFVFPKFTAASGPEYLAALDKACEILERPVFGMPVLESPELVHRQTRDRELGRIARLLDEHRERVLAVRVGATDMCSTFGIRRDRDLTIYDVRVVADVIADIVNYLGRADGTGFVITGPVWEYFADHERMFRPLLRTAPFAESDAVPFRQYLVSRDLDGLLREITLDRANGIQGKTVIHPAHVAAVHALSVVTHEEYSDASHIMREEVGGVAASAYRNKMNEMKPHRNWARQTLLRARVFGVANKGVSFVDLLTAMVTV</sequence>
<dbReference type="GO" id="GO:0003824">
    <property type="term" value="F:catalytic activity"/>
    <property type="evidence" value="ECO:0007669"/>
    <property type="project" value="InterPro"/>
</dbReference>
<accession>A0A6G9YU42</accession>
<dbReference type="KEGG" id="nah:F5544_44655"/>
<dbReference type="GO" id="GO:0006107">
    <property type="term" value="P:oxaloacetate metabolic process"/>
    <property type="evidence" value="ECO:0007669"/>
    <property type="project" value="TreeGrafter"/>
</dbReference>
<protein>
    <submittedName>
        <fullName evidence="5">ATP/GTP-binding protein</fullName>
    </submittedName>
</protein>
<dbReference type="InterPro" id="IPR015813">
    <property type="entry name" value="Pyrv/PenolPyrv_kinase-like_dom"/>
</dbReference>
<gene>
    <name evidence="5" type="ORF">F5544_44655</name>
</gene>
<dbReference type="InterPro" id="IPR040442">
    <property type="entry name" value="Pyrv_kinase-like_dom_sf"/>
</dbReference>
<proteinExistence type="predicted"/>
<dbReference type="GO" id="GO:0000287">
    <property type="term" value="F:magnesium ion binding"/>
    <property type="evidence" value="ECO:0007669"/>
    <property type="project" value="TreeGrafter"/>
</dbReference>
<feature type="compositionally biased region" description="Basic and acidic residues" evidence="4">
    <location>
        <begin position="14"/>
        <end position="24"/>
    </location>
</feature>
<dbReference type="Gene3D" id="3.20.20.60">
    <property type="entry name" value="Phosphoenolpyruvate-binding domains"/>
    <property type="match status" value="2"/>
</dbReference>
<feature type="compositionally biased region" description="Polar residues" evidence="4">
    <location>
        <begin position="1"/>
        <end position="13"/>
    </location>
</feature>
<dbReference type="SUPFAM" id="SSF51621">
    <property type="entry name" value="Phosphoenolpyruvate/pyruvate domain"/>
    <property type="match status" value="1"/>
</dbReference>
<reference evidence="5 6" key="1">
    <citation type="journal article" date="2019" name="ACS Chem. Biol.">
        <title>Identification and Mobilization of a Cryptic Antibiotic Biosynthesis Gene Locus from a Human-Pathogenic Nocardia Isolate.</title>
        <authorList>
            <person name="Herisse M."/>
            <person name="Ishida K."/>
            <person name="Porter J.L."/>
            <person name="Howden B."/>
            <person name="Hertweck C."/>
            <person name="Stinear T.P."/>
            <person name="Pidot S.J."/>
        </authorList>
    </citation>
    <scope>NUCLEOTIDE SEQUENCE [LARGE SCALE GENOMIC DNA]</scope>
    <source>
        <strain evidence="5 6">AUSMDU00012717</strain>
    </source>
</reference>
<dbReference type="PANTHER" id="PTHR32308">
    <property type="entry name" value="LYASE BETA SUBUNIT, PUTATIVE (AFU_ORTHOLOGUE AFUA_4G13030)-RELATED"/>
    <property type="match status" value="1"/>
</dbReference>